<accession>A0A3E0VI97</accession>
<sequence>MKTRQCDVEACARKPVDQVIVALRNTVGLASVCAAHGEAIRAGNLQARAFPSGRRSLSLELVPRR</sequence>
<protein>
    <submittedName>
        <fullName evidence="1">Uncharacterized protein</fullName>
    </submittedName>
</protein>
<keyword evidence="2" id="KW-1185">Reference proteome</keyword>
<gene>
    <name evidence="1" type="ORF">B7R54_04610</name>
</gene>
<proteinExistence type="predicted"/>
<dbReference type="AlphaFoldDB" id="A0A3E0VI97"/>
<dbReference type="RefSeq" id="WP_116413991.1">
    <property type="nucleotide sequence ID" value="NZ_NBWZ01000001.1"/>
</dbReference>
<dbReference type="Proteomes" id="UP000256486">
    <property type="component" value="Unassembled WGS sequence"/>
</dbReference>
<evidence type="ECO:0000313" key="1">
    <source>
        <dbReference type="EMBL" id="RFA08587.1"/>
    </source>
</evidence>
<reference evidence="1 2" key="1">
    <citation type="submission" date="2017-04" db="EMBL/GenBank/DDBJ databases">
        <title>Comparative genome analysis of Subtercola boreus.</title>
        <authorList>
            <person name="Cho Y.-J."/>
            <person name="Cho A."/>
            <person name="Kim O.-S."/>
            <person name="Lee J.-I."/>
        </authorList>
    </citation>
    <scope>NUCLEOTIDE SEQUENCE [LARGE SCALE GENOMIC DNA]</scope>
    <source>
        <strain evidence="1 2">K300</strain>
    </source>
</reference>
<dbReference type="EMBL" id="NBWZ01000001">
    <property type="protein sequence ID" value="RFA08587.1"/>
    <property type="molecule type" value="Genomic_DNA"/>
</dbReference>
<comment type="caution">
    <text evidence="1">The sequence shown here is derived from an EMBL/GenBank/DDBJ whole genome shotgun (WGS) entry which is preliminary data.</text>
</comment>
<evidence type="ECO:0000313" key="2">
    <source>
        <dbReference type="Proteomes" id="UP000256486"/>
    </source>
</evidence>
<name>A0A3E0VI97_9MICO</name>
<organism evidence="1 2">
    <name type="scientific">Subtercola boreus</name>
    <dbReference type="NCBI Taxonomy" id="120213"/>
    <lineage>
        <taxon>Bacteria</taxon>
        <taxon>Bacillati</taxon>
        <taxon>Actinomycetota</taxon>
        <taxon>Actinomycetes</taxon>
        <taxon>Micrococcales</taxon>
        <taxon>Microbacteriaceae</taxon>
        <taxon>Subtercola</taxon>
    </lineage>
</organism>